<dbReference type="InterPro" id="IPR041700">
    <property type="entry name" value="OMP_b-brl_3"/>
</dbReference>
<organism evidence="7 8">
    <name type="scientific">Acetobacteroides hydrogenigenes</name>
    <dbReference type="NCBI Taxonomy" id="979970"/>
    <lineage>
        <taxon>Bacteria</taxon>
        <taxon>Pseudomonadati</taxon>
        <taxon>Bacteroidota</taxon>
        <taxon>Bacteroidia</taxon>
        <taxon>Bacteroidales</taxon>
        <taxon>Rikenellaceae</taxon>
        <taxon>Acetobacteroides</taxon>
    </lineage>
</organism>
<evidence type="ECO:0000313" key="8">
    <source>
        <dbReference type="Proteomes" id="UP000294830"/>
    </source>
</evidence>
<dbReference type="GO" id="GO:0009279">
    <property type="term" value="C:cell outer membrane"/>
    <property type="evidence" value="ECO:0007669"/>
    <property type="project" value="UniProtKB-SubCell"/>
</dbReference>
<dbReference type="PANTHER" id="PTHR40980">
    <property type="entry name" value="PLUG DOMAIN-CONTAINING PROTEIN"/>
    <property type="match status" value="1"/>
</dbReference>
<keyword evidence="7" id="KW-0675">Receptor</keyword>
<name>A0A4R2E555_9BACT</name>
<evidence type="ECO:0000259" key="5">
    <source>
        <dbReference type="Pfam" id="PF07715"/>
    </source>
</evidence>
<keyword evidence="2" id="KW-0472">Membrane</keyword>
<evidence type="ECO:0000256" key="4">
    <source>
        <dbReference type="SAM" id="SignalP"/>
    </source>
</evidence>
<dbReference type="Pfam" id="PF14905">
    <property type="entry name" value="OMP_b-brl_3"/>
    <property type="match status" value="1"/>
</dbReference>
<evidence type="ECO:0000259" key="6">
    <source>
        <dbReference type="Pfam" id="PF14905"/>
    </source>
</evidence>
<evidence type="ECO:0000256" key="3">
    <source>
        <dbReference type="ARBA" id="ARBA00023237"/>
    </source>
</evidence>
<dbReference type="Pfam" id="PF07715">
    <property type="entry name" value="Plug"/>
    <property type="match status" value="1"/>
</dbReference>
<dbReference type="Pfam" id="PF13715">
    <property type="entry name" value="CarbopepD_reg_2"/>
    <property type="match status" value="1"/>
</dbReference>
<evidence type="ECO:0000256" key="1">
    <source>
        <dbReference type="ARBA" id="ARBA00004442"/>
    </source>
</evidence>
<keyword evidence="3" id="KW-0998">Cell outer membrane</keyword>
<dbReference type="OrthoDB" id="8764943at2"/>
<proteinExistence type="predicted"/>
<dbReference type="SUPFAM" id="SSF56935">
    <property type="entry name" value="Porins"/>
    <property type="match status" value="1"/>
</dbReference>
<dbReference type="EMBL" id="SLWB01000017">
    <property type="protein sequence ID" value="TCN62921.1"/>
    <property type="molecule type" value="Genomic_DNA"/>
</dbReference>
<dbReference type="Gene3D" id="2.170.130.10">
    <property type="entry name" value="TonB-dependent receptor, plug domain"/>
    <property type="match status" value="1"/>
</dbReference>
<dbReference type="InterPro" id="IPR008969">
    <property type="entry name" value="CarboxyPept-like_regulatory"/>
</dbReference>
<keyword evidence="4" id="KW-0732">Signal</keyword>
<feature type="signal peptide" evidence="4">
    <location>
        <begin position="1"/>
        <end position="21"/>
    </location>
</feature>
<dbReference type="RefSeq" id="WP_131840323.1">
    <property type="nucleotide sequence ID" value="NZ_SLWB01000017.1"/>
</dbReference>
<sequence length="822" mass="90889">MYRLFTFFLLLVGGLPLGSFADSGSIQITGKAVDSLSKKGVPFVTITVQNSQSKVLKRLASDGNGAFDFTLKDDTHGELIITAVGYNTTKVKFGVKPGAKRDNLGTIAMSESSTKIDQVVVQAQKQLVKVDVDKISYNTEADPESQTTNALDMLRKVPLITVDGEDNITLKGSSSFKILVNGKESTLMSNNPKDVLKGMPANSIKNVEVITNPSSKYSAEGVGGIINIVTAKKTLEGVMGSVSLRADNIGGVGGNIYTTAKVGKLSFSLNYGPNYRKEKSTYGYSWRENFANNNEHIVETKSDGDGSALFSFGSAEMSYEIDSLNLISLSVMGHGGKWKNNSTSGTSVFNNQNQIYQQYGQITDYERSFGAISGNLDYQRSFKKPDKLFTVSYKLEYNPMGTDNRYETDGIVNYQDQKRFSENDAASYENTFQIDFVNPFTSKHQLEVGAKYILRTNPSETFNYNDVNGAWVEDATRYGKLDYTQNIVAGYVGYLYKIKKMSFKTGFRVEGAYTDADSKQGIKSTSFSSDLTNLIPYLTLSYSLGEASSLKLNYTQRLQRPGIWYLNPYVDDSDPKMISYGNPELETEKVHSFDLGYSLFTSKVNLELSAYSQLNDNAIQRVMFADKNNPNIFVSTYENSGVNNTYGFSLFGSYRPTPKLSLNLEGDASYSLMERNVMNDIKIKNEGWNYNGSGSIRWTCIDGLTLSGYIGGYSGWLQLQGKSGGFIYNGISVRKDLLKKKLNISVSVNSPFQKYRTWESDMSDASFRSHSERKMLYRTFSFGISYRFGKMGAMVKKAKRSISNDDVKSGGDNGGNSGGGGK</sequence>
<dbReference type="Proteomes" id="UP000294830">
    <property type="component" value="Unassembled WGS sequence"/>
</dbReference>
<comment type="caution">
    <text evidence="7">The sequence shown here is derived from an EMBL/GenBank/DDBJ whole genome shotgun (WGS) entry which is preliminary data.</text>
</comment>
<keyword evidence="8" id="KW-1185">Reference proteome</keyword>
<dbReference type="InterPro" id="IPR012910">
    <property type="entry name" value="Plug_dom"/>
</dbReference>
<dbReference type="SUPFAM" id="SSF49464">
    <property type="entry name" value="Carboxypeptidase regulatory domain-like"/>
    <property type="match status" value="1"/>
</dbReference>
<dbReference type="PANTHER" id="PTHR40980:SF3">
    <property type="entry name" value="TONB-DEPENDENT RECEPTOR-LIKE BETA-BARREL DOMAIN-CONTAINING PROTEIN"/>
    <property type="match status" value="1"/>
</dbReference>
<accession>A0A4R2E555</accession>
<dbReference type="InterPro" id="IPR036942">
    <property type="entry name" value="Beta-barrel_TonB_sf"/>
</dbReference>
<dbReference type="Gene3D" id="2.40.170.20">
    <property type="entry name" value="TonB-dependent receptor, beta-barrel domain"/>
    <property type="match status" value="1"/>
</dbReference>
<dbReference type="AlphaFoldDB" id="A0A4R2E555"/>
<reference evidence="7 8" key="1">
    <citation type="submission" date="2019-03" db="EMBL/GenBank/DDBJ databases">
        <title>Genomic Encyclopedia of Archaeal and Bacterial Type Strains, Phase II (KMG-II): from individual species to whole genera.</title>
        <authorList>
            <person name="Goeker M."/>
        </authorList>
    </citation>
    <scope>NUCLEOTIDE SEQUENCE [LARGE SCALE GENOMIC DNA]</scope>
    <source>
        <strain evidence="7 8">RL-C</strain>
    </source>
</reference>
<feature type="domain" description="Outer membrane protein beta-barrel" evidence="6">
    <location>
        <begin position="381"/>
        <end position="786"/>
    </location>
</feature>
<dbReference type="InterPro" id="IPR037066">
    <property type="entry name" value="Plug_dom_sf"/>
</dbReference>
<protein>
    <submittedName>
        <fullName evidence="7">Outer membrane receptor protein involved in Fe transport</fullName>
    </submittedName>
</protein>
<evidence type="ECO:0000256" key="2">
    <source>
        <dbReference type="ARBA" id="ARBA00023136"/>
    </source>
</evidence>
<evidence type="ECO:0000313" key="7">
    <source>
        <dbReference type="EMBL" id="TCN62921.1"/>
    </source>
</evidence>
<comment type="subcellular location">
    <subcellularLocation>
        <location evidence="1">Cell outer membrane</location>
    </subcellularLocation>
</comment>
<feature type="domain" description="TonB-dependent receptor plug" evidence="5">
    <location>
        <begin position="139"/>
        <end position="225"/>
    </location>
</feature>
<gene>
    <name evidence="7" type="ORF">CLV25_11760</name>
</gene>
<feature type="chain" id="PRO_5021009014" evidence="4">
    <location>
        <begin position="22"/>
        <end position="822"/>
    </location>
</feature>